<reference evidence="5" key="1">
    <citation type="submission" date="2011-07" db="EMBL/GenBank/DDBJ databases">
        <authorList>
            <consortium name="Caenorhabditis brenneri Sequencing and Analysis Consortium"/>
            <person name="Wilson R.K."/>
        </authorList>
    </citation>
    <scope>NUCLEOTIDE SEQUENCE [LARGE SCALE GENOMIC DNA]</scope>
    <source>
        <strain evidence="5">PB2801</strain>
    </source>
</reference>
<dbReference type="HOGENOM" id="CLU_447068_0_0_1"/>
<evidence type="ECO:0000313" key="4">
    <source>
        <dbReference type="EMBL" id="EGT43303.1"/>
    </source>
</evidence>
<proteinExistence type="predicted"/>
<evidence type="ECO:0000256" key="2">
    <source>
        <dbReference type="SAM" id="SignalP"/>
    </source>
</evidence>
<dbReference type="Gene3D" id="2.60.40.3770">
    <property type="match status" value="1"/>
</dbReference>
<accession>G0P2L2</accession>
<feature type="compositionally biased region" description="Pro residues" evidence="1">
    <location>
        <begin position="579"/>
        <end position="588"/>
    </location>
</feature>
<dbReference type="Pfam" id="PF07245">
    <property type="entry name" value="Phlebovirus_G2"/>
    <property type="match status" value="1"/>
</dbReference>
<dbReference type="EMBL" id="GL380027">
    <property type="protein sequence ID" value="EGT43303.1"/>
    <property type="molecule type" value="Genomic_DNA"/>
</dbReference>
<feature type="chain" id="PRO_5003406677" description="Phlebovirus glycoprotein G2 fusion domain-containing protein" evidence="2">
    <location>
        <begin position="17"/>
        <end position="611"/>
    </location>
</feature>
<feature type="region of interest" description="Disordered" evidence="1">
    <location>
        <begin position="571"/>
        <end position="611"/>
    </location>
</feature>
<dbReference type="OrthoDB" id="5875705at2759"/>
<feature type="domain" description="Phlebovirus glycoprotein G2 fusion" evidence="3">
    <location>
        <begin position="19"/>
        <end position="332"/>
    </location>
</feature>
<feature type="signal peptide" evidence="2">
    <location>
        <begin position="1"/>
        <end position="16"/>
    </location>
</feature>
<protein>
    <recommendedName>
        <fullName evidence="3">Phlebovirus glycoprotein G2 fusion domain-containing protein</fullName>
    </recommendedName>
</protein>
<sequence>MLTLATLFTLIAFASADVCDTTHPITHDETTCGENGICRIEKIEDIFFTPETKTACLQIVSKKNVISKLKLTVAHNYRKCQKGPILFTKNVTVHADSAKRCHGMSECIDRKCLDIGPNSKLVEFQEGNKYPGHTYCASSCGGLWCKCLLPTPACLFYRTYAVPTTDEKFQIYHCDSWSNSINFQAVLTVNNEELERVFIVQEGEEYKIDYKLVKGEHITIKVKLLSITQETGLSILGKKFIQNGDKIALASISNEIFPLECSETGECNYRETCNCQTAESEALCNCPVPDLYKILDDKHHNLPVITERYHLAAGQDNVPTIRSKHNKLHAQIVIDQSYHTSTIESKIDCSISQTTPYVGCYNCLKGASQNVTCKSSEPTHAKLSCDNNDFIDILTCDKNGIVNEIHRKFNGSTPTGVCTVVCGNKNNSYKIEGKLTYVAHTSLTNKTRSLQAMSKRPNPNLAEEINSEAKRQAIAWQVQKMTTVAARELNRIPKPLPTCKFCGLDHHARDCMNFSKAEKRSKAEELNMCIICLNAHNHHPAKCRTLRNQSELCTARVCGDNYTIHHQSLCDNEHQAPSQAPPQAPRPTPQKVRPSEKRNEEKTLEERLLEI</sequence>
<dbReference type="AlphaFoldDB" id="G0P2L2"/>
<keyword evidence="5" id="KW-1185">Reference proteome</keyword>
<dbReference type="Proteomes" id="UP000008068">
    <property type="component" value="Unassembled WGS sequence"/>
</dbReference>
<name>G0P2L2_CAEBE</name>
<evidence type="ECO:0000256" key="1">
    <source>
        <dbReference type="SAM" id="MobiDB-lite"/>
    </source>
</evidence>
<dbReference type="InParanoid" id="G0P2L2"/>
<dbReference type="STRING" id="135651.G0P2L2"/>
<dbReference type="InterPro" id="IPR009878">
    <property type="entry name" value="Phlebovirus_G2_fusion"/>
</dbReference>
<gene>
    <name evidence="4" type="ORF">CAEBREN_28676</name>
</gene>
<keyword evidence="2" id="KW-0732">Signal</keyword>
<dbReference type="eggNOG" id="KOG4818">
    <property type="taxonomic scope" value="Eukaryota"/>
</dbReference>
<organism evidence="5">
    <name type="scientific">Caenorhabditis brenneri</name>
    <name type="common">Nematode worm</name>
    <dbReference type="NCBI Taxonomy" id="135651"/>
    <lineage>
        <taxon>Eukaryota</taxon>
        <taxon>Metazoa</taxon>
        <taxon>Ecdysozoa</taxon>
        <taxon>Nematoda</taxon>
        <taxon>Chromadorea</taxon>
        <taxon>Rhabditida</taxon>
        <taxon>Rhabditina</taxon>
        <taxon>Rhabditomorpha</taxon>
        <taxon>Rhabditoidea</taxon>
        <taxon>Rhabditidae</taxon>
        <taxon>Peloderinae</taxon>
        <taxon>Caenorhabditis</taxon>
    </lineage>
</organism>
<evidence type="ECO:0000259" key="3">
    <source>
        <dbReference type="Pfam" id="PF07245"/>
    </source>
</evidence>
<evidence type="ECO:0000313" key="5">
    <source>
        <dbReference type="Proteomes" id="UP000008068"/>
    </source>
</evidence>
<feature type="compositionally biased region" description="Basic and acidic residues" evidence="1">
    <location>
        <begin position="593"/>
        <end position="611"/>
    </location>
</feature>